<keyword evidence="2" id="KW-0812">Transmembrane</keyword>
<feature type="transmembrane region" description="Helical" evidence="2">
    <location>
        <begin position="74"/>
        <end position="94"/>
    </location>
</feature>
<keyword evidence="4" id="KW-1185">Reference proteome</keyword>
<keyword evidence="2" id="KW-0472">Membrane</keyword>
<feature type="compositionally biased region" description="Low complexity" evidence="1">
    <location>
        <begin position="1"/>
        <end position="12"/>
    </location>
</feature>
<dbReference type="EMBL" id="VWPH01000012">
    <property type="protein sequence ID" value="KAA5829487.1"/>
    <property type="molecule type" value="Genomic_DNA"/>
</dbReference>
<evidence type="ECO:0000313" key="3">
    <source>
        <dbReference type="EMBL" id="KAA5829487.1"/>
    </source>
</evidence>
<comment type="caution">
    <text evidence="3">The sequence shown here is derived from an EMBL/GenBank/DDBJ whole genome shotgun (WGS) entry which is preliminary data.</text>
</comment>
<evidence type="ECO:0000313" key="4">
    <source>
        <dbReference type="Proteomes" id="UP000323946"/>
    </source>
</evidence>
<reference evidence="3 4" key="1">
    <citation type="submission" date="2019-09" db="EMBL/GenBank/DDBJ databases">
        <title>Draft genome sequence of the thermophilic Saccharopolyspora hirsuta VKM Ac-666T.</title>
        <authorList>
            <person name="Lobastova T.G."/>
            <person name="Fokina V."/>
            <person name="Bragin E.Y."/>
            <person name="Shtratnikova V.Y."/>
            <person name="Starodumova I.P."/>
            <person name="Tarlachkov S.V."/>
            <person name="Donova M.V."/>
        </authorList>
    </citation>
    <scope>NUCLEOTIDE SEQUENCE [LARGE SCALE GENOMIC DNA]</scope>
    <source>
        <strain evidence="3 4">VKM Ac-666</strain>
    </source>
</reference>
<evidence type="ECO:0000256" key="2">
    <source>
        <dbReference type="SAM" id="Phobius"/>
    </source>
</evidence>
<evidence type="ECO:0000256" key="1">
    <source>
        <dbReference type="SAM" id="MobiDB-lite"/>
    </source>
</evidence>
<accession>A0A5M7BMT1</accession>
<feature type="region of interest" description="Disordered" evidence="1">
    <location>
        <begin position="1"/>
        <end position="69"/>
    </location>
</feature>
<name>A0A5M7BMT1_SACHI</name>
<dbReference type="Proteomes" id="UP000323946">
    <property type="component" value="Unassembled WGS sequence"/>
</dbReference>
<proteinExistence type="predicted"/>
<keyword evidence="2" id="KW-1133">Transmembrane helix</keyword>
<dbReference type="RefSeq" id="WP_150069128.1">
    <property type="nucleotide sequence ID" value="NZ_JBEPDJ010000030.1"/>
</dbReference>
<sequence length="228" mass="23661">MTQPPQFGQQPQWGPPPQQQWGQQQPVPAGPPQGYPAGPPPQQMPPQGGFPGGPPPQMPPQGGAPQQGGAAKKVLGMVGTLVLGIVGVVVVALLRSVDGGGIAVGECVDVTNPSTTRPEWDKAACGSAESDFKVAKQLDGSGSCGDDYDSLEKRGDYVMCMVPDVKTGDCLTAPMLDISTKVPCSDPDAAQQVTAVANNTSGDAACTEDSEKYLTWNEPPLTMCWKST</sequence>
<gene>
    <name evidence="3" type="ORF">F1721_24500</name>
</gene>
<organism evidence="3 4">
    <name type="scientific">Saccharopolyspora hirsuta</name>
    <dbReference type="NCBI Taxonomy" id="1837"/>
    <lineage>
        <taxon>Bacteria</taxon>
        <taxon>Bacillati</taxon>
        <taxon>Actinomycetota</taxon>
        <taxon>Actinomycetes</taxon>
        <taxon>Pseudonocardiales</taxon>
        <taxon>Pseudonocardiaceae</taxon>
        <taxon>Saccharopolyspora</taxon>
    </lineage>
</organism>
<protein>
    <submittedName>
        <fullName evidence="3">Uncharacterized protein</fullName>
    </submittedName>
</protein>
<dbReference type="OrthoDB" id="4749283at2"/>
<dbReference type="AlphaFoldDB" id="A0A5M7BMT1"/>
<feature type="compositionally biased region" description="Pro residues" evidence="1">
    <location>
        <begin position="28"/>
        <end position="44"/>
    </location>
</feature>
<feature type="compositionally biased region" description="Low complexity" evidence="1">
    <location>
        <begin position="60"/>
        <end position="69"/>
    </location>
</feature>